<proteinExistence type="predicted"/>
<protein>
    <submittedName>
        <fullName evidence="2">DEXDc domain containing protein</fullName>
    </submittedName>
</protein>
<evidence type="ECO:0000259" key="1">
    <source>
        <dbReference type="PROSITE" id="PS51192"/>
    </source>
</evidence>
<dbReference type="EMBL" id="LR796184">
    <property type="protein sequence ID" value="CAB4124712.1"/>
    <property type="molecule type" value="Genomic_DNA"/>
</dbReference>
<dbReference type="SUPFAM" id="SSF52540">
    <property type="entry name" value="P-loop containing nucleoside triphosphate hydrolases"/>
    <property type="match status" value="2"/>
</dbReference>
<organism evidence="2">
    <name type="scientific">uncultured Caudovirales phage</name>
    <dbReference type="NCBI Taxonomy" id="2100421"/>
    <lineage>
        <taxon>Viruses</taxon>
        <taxon>Duplodnaviria</taxon>
        <taxon>Heunggongvirae</taxon>
        <taxon>Uroviricota</taxon>
        <taxon>Caudoviricetes</taxon>
        <taxon>Peduoviridae</taxon>
        <taxon>Maltschvirus</taxon>
        <taxon>Maltschvirus maltsch</taxon>
    </lineage>
</organism>
<accession>A0A6J5KTU6</accession>
<sequence>MTRRQYTPRAFAPLASTLFSDHPRCALWAKPGMGKTVLTLSHLEILHNVMGESAPSLVLAPLRVARDGWANESAKWEHLKGFDVVPITGTPEQRKAALRKPAPVYATNYEQLPWLVEHFSAPGRSWPFRTVVADESTKLKGFRLRQGSVRAQAIASVAHSKAKRWINLTGTPSPNGLKDLWGQTWFLDEGERLGRSYAAFEERWFAYKRVVDAISHKPGIVPVIQPYASEQIHERLADICLTLDPKDWFDLQDPIVNVIEVDLPVSARIKYKELEKELFAQFDGQDVEVFNAAGLTNKCLQMANGAVYLDPERYGAGAWVECHTEKLDALGELAEETGDDPILVAYQFKSDLARLLRQFPDALDLSRDDHMAAAKRGEGKLWLGHPASMGHGVDGLQAHCNRIVFFAQDWNLEYHDQILERIGPMRQYQEGKTCGVFIDYIVARNTIDEVVIARRAGKASVQQVLMDYMKRKQ</sequence>
<gene>
    <name evidence="2" type="ORF">UFOVP61_30</name>
</gene>
<dbReference type="Gene3D" id="3.40.50.10810">
    <property type="entry name" value="Tandem AAA-ATPase domain"/>
    <property type="match status" value="1"/>
</dbReference>
<dbReference type="Gene3D" id="3.40.50.300">
    <property type="entry name" value="P-loop containing nucleotide triphosphate hydrolases"/>
    <property type="match status" value="1"/>
</dbReference>
<dbReference type="InterPro" id="IPR027417">
    <property type="entry name" value="P-loop_NTPase"/>
</dbReference>
<dbReference type="Pfam" id="PF00176">
    <property type="entry name" value="SNF2-rel_dom"/>
    <property type="match status" value="1"/>
</dbReference>
<dbReference type="PANTHER" id="PTHR10799">
    <property type="entry name" value="SNF2/RAD54 HELICASE FAMILY"/>
    <property type="match status" value="1"/>
</dbReference>
<dbReference type="GO" id="GO:0005524">
    <property type="term" value="F:ATP binding"/>
    <property type="evidence" value="ECO:0007669"/>
    <property type="project" value="InterPro"/>
</dbReference>
<dbReference type="InterPro" id="IPR000330">
    <property type="entry name" value="SNF2_N"/>
</dbReference>
<evidence type="ECO:0000313" key="2">
    <source>
        <dbReference type="EMBL" id="CAB4124712.1"/>
    </source>
</evidence>
<dbReference type="InterPro" id="IPR014001">
    <property type="entry name" value="Helicase_ATP-bd"/>
</dbReference>
<feature type="domain" description="Helicase ATP-binding" evidence="1">
    <location>
        <begin position="16"/>
        <end position="190"/>
    </location>
</feature>
<dbReference type="PROSITE" id="PS51192">
    <property type="entry name" value="HELICASE_ATP_BIND_1"/>
    <property type="match status" value="1"/>
</dbReference>
<dbReference type="InterPro" id="IPR038718">
    <property type="entry name" value="SNF2-like_sf"/>
</dbReference>
<name>A0A6J5KTU6_9CAUD</name>
<reference evidence="2" key="1">
    <citation type="submission" date="2020-04" db="EMBL/GenBank/DDBJ databases">
        <authorList>
            <person name="Chiriac C."/>
            <person name="Salcher M."/>
            <person name="Ghai R."/>
            <person name="Kavagutti S V."/>
        </authorList>
    </citation>
    <scope>NUCLEOTIDE SEQUENCE</scope>
</reference>